<keyword evidence="8 14" id="KW-0675">Receptor</keyword>
<dbReference type="PANTHER" id="PTHR30069:SF29">
    <property type="entry name" value="HEMOGLOBIN AND HEMOGLOBIN-HAPTOGLOBIN-BINDING PROTEIN 1-RELATED"/>
    <property type="match status" value="1"/>
</dbReference>
<dbReference type="Pfam" id="PF00593">
    <property type="entry name" value="TonB_dep_Rec_b-barrel"/>
    <property type="match status" value="1"/>
</dbReference>
<dbReference type="InterPro" id="IPR036942">
    <property type="entry name" value="Beta-barrel_TonB_sf"/>
</dbReference>
<organism evidence="14 15">
    <name type="scientific">Bacteroides ovatus</name>
    <dbReference type="NCBI Taxonomy" id="28116"/>
    <lineage>
        <taxon>Bacteria</taxon>
        <taxon>Pseudomonadati</taxon>
        <taxon>Bacteroidota</taxon>
        <taxon>Bacteroidia</taxon>
        <taxon>Bacteroidales</taxon>
        <taxon>Bacteroidaceae</taxon>
        <taxon>Bacteroides</taxon>
    </lineage>
</organism>
<feature type="domain" description="TonB-dependent receptor plug" evidence="13">
    <location>
        <begin position="50"/>
        <end position="144"/>
    </location>
</feature>
<dbReference type="Pfam" id="PF07715">
    <property type="entry name" value="Plug"/>
    <property type="match status" value="1"/>
</dbReference>
<keyword evidence="9 10" id="KW-0998">Cell outer membrane</keyword>
<keyword evidence="5" id="KW-0732">Signal</keyword>
<dbReference type="InterPro" id="IPR012910">
    <property type="entry name" value="Plug_dom"/>
</dbReference>
<name>A0A395VWE7_BACOV</name>
<evidence type="ECO:0000256" key="7">
    <source>
        <dbReference type="ARBA" id="ARBA00023136"/>
    </source>
</evidence>
<evidence type="ECO:0000256" key="1">
    <source>
        <dbReference type="ARBA" id="ARBA00004571"/>
    </source>
</evidence>
<evidence type="ECO:0000256" key="8">
    <source>
        <dbReference type="ARBA" id="ARBA00023170"/>
    </source>
</evidence>
<dbReference type="Gene3D" id="2.170.130.10">
    <property type="entry name" value="TonB-dependent receptor, plug domain"/>
    <property type="match status" value="1"/>
</dbReference>
<comment type="similarity">
    <text evidence="10 11">Belongs to the TonB-dependent receptor family.</text>
</comment>
<keyword evidence="7 10" id="KW-0472">Membrane</keyword>
<evidence type="ECO:0000256" key="5">
    <source>
        <dbReference type="ARBA" id="ARBA00022729"/>
    </source>
</evidence>
<dbReference type="Gene3D" id="2.40.170.20">
    <property type="entry name" value="TonB-dependent receptor, beta-barrel domain"/>
    <property type="match status" value="1"/>
</dbReference>
<keyword evidence="4 10" id="KW-0812">Transmembrane</keyword>
<dbReference type="SUPFAM" id="SSF56935">
    <property type="entry name" value="Porins"/>
    <property type="match status" value="1"/>
</dbReference>
<keyword evidence="6 11" id="KW-0798">TonB box</keyword>
<comment type="caution">
    <text evidence="14">The sequence shown here is derived from an EMBL/GenBank/DDBJ whole genome shotgun (WGS) entry which is preliminary data.</text>
</comment>
<comment type="subcellular location">
    <subcellularLocation>
        <location evidence="1 10">Cell outer membrane</location>
        <topology evidence="1 10">Multi-pass membrane protein</topology>
    </subcellularLocation>
</comment>
<dbReference type="AlphaFoldDB" id="A0A395VWE7"/>
<dbReference type="InterPro" id="IPR000531">
    <property type="entry name" value="Beta-barrel_TonB"/>
</dbReference>
<proteinExistence type="inferred from homology"/>
<keyword evidence="3 10" id="KW-1134">Transmembrane beta strand</keyword>
<evidence type="ECO:0000256" key="6">
    <source>
        <dbReference type="ARBA" id="ARBA00023077"/>
    </source>
</evidence>
<evidence type="ECO:0000256" key="9">
    <source>
        <dbReference type="ARBA" id="ARBA00023237"/>
    </source>
</evidence>
<dbReference type="GO" id="GO:0015344">
    <property type="term" value="F:siderophore uptake transmembrane transporter activity"/>
    <property type="evidence" value="ECO:0007669"/>
    <property type="project" value="TreeGrafter"/>
</dbReference>
<reference evidence="14 15" key="1">
    <citation type="submission" date="2018-08" db="EMBL/GenBank/DDBJ databases">
        <title>A genome reference for cultivated species of the human gut microbiota.</title>
        <authorList>
            <person name="Zou Y."/>
            <person name="Xue W."/>
            <person name="Luo G."/>
        </authorList>
    </citation>
    <scope>NUCLEOTIDE SEQUENCE [LARGE SCALE GENOMIC DNA]</scope>
    <source>
        <strain evidence="14 15">AF20-9LB</strain>
    </source>
</reference>
<dbReference type="PANTHER" id="PTHR30069">
    <property type="entry name" value="TONB-DEPENDENT OUTER MEMBRANE RECEPTOR"/>
    <property type="match status" value="1"/>
</dbReference>
<keyword evidence="2 10" id="KW-0813">Transport</keyword>
<dbReference type="Proteomes" id="UP000266492">
    <property type="component" value="Unassembled WGS sequence"/>
</dbReference>
<feature type="domain" description="TonB-dependent receptor-like beta-barrel" evidence="12">
    <location>
        <begin position="197"/>
        <end position="643"/>
    </location>
</feature>
<evidence type="ECO:0000256" key="4">
    <source>
        <dbReference type="ARBA" id="ARBA00022692"/>
    </source>
</evidence>
<evidence type="ECO:0000313" key="15">
    <source>
        <dbReference type="Proteomes" id="UP000266492"/>
    </source>
</evidence>
<dbReference type="GO" id="GO:0009279">
    <property type="term" value="C:cell outer membrane"/>
    <property type="evidence" value="ECO:0007669"/>
    <property type="project" value="UniProtKB-SubCell"/>
</dbReference>
<dbReference type="GO" id="GO:0044718">
    <property type="term" value="P:siderophore transmembrane transport"/>
    <property type="evidence" value="ECO:0007669"/>
    <property type="project" value="TreeGrafter"/>
</dbReference>
<dbReference type="InterPro" id="IPR037066">
    <property type="entry name" value="Plug_dom_sf"/>
</dbReference>
<gene>
    <name evidence="14" type="ORF">DWX70_21140</name>
</gene>
<sequence>MFRQTGYAVGLACVWLWGTSTPARAQSKMDSLQHLDEVIVTARSFRKEVIPVQQLSGNELQRLSSHNVADALRYFSGIQIKDYGGVGGLKTVNIRSMGTNHVGVFYDGIELGNAQNGTVDLGRFSLDNMESVTLYNGQKSAIFQPAKDFGSAGSIYLQSRTPKFGENETRHMKATFKTGSFGVVNPALLWEQKLSDKLSSSLSAEYMYTTGRYKFRYRTKDGYDTTAVRRNGDVNAFRVEAGLFGRTGKGYWRAKAYLYHSERGYPGAIVRNKFSHEDRQWDTNAFAQGTFKKDFTSWYSLLCNVKYAYDYLHYLADPNKDESLMYTDNHYYQHEVYASAANRFTLLPWWDVSLSADYQFNLLDADLRDFAYPRRHIGLVAAATAIHSDRFKLQASLLGTFVHDNTRADASPAPDKQEWTPTVVASFRPFKPVDLNLRGFYKRIFRMPTLNDLYYTFIGNIDLKPEYTNQYNVGATYTRQFAHTWLRYLEVQADVYYNEVENKIIATPTSNFFRWTMINLGKVEIRGIDAAIQTGWQWGKDFRLTGRVNYTYQKAQDFTDPYDEFYGGQIPYIPWHSGSAALNANWRSWEANYSFIYTGERYSSQANILANYQLPWYTSDLSVAKTQHIGPGDLKLTLEVNNLFNQQYEVVICYPMPGINFKVIAQYTF</sequence>
<evidence type="ECO:0000256" key="11">
    <source>
        <dbReference type="RuleBase" id="RU003357"/>
    </source>
</evidence>
<evidence type="ECO:0000259" key="13">
    <source>
        <dbReference type="Pfam" id="PF07715"/>
    </source>
</evidence>
<dbReference type="RefSeq" id="WP_118419111.1">
    <property type="nucleotide sequence ID" value="NZ_QRVZ01000022.1"/>
</dbReference>
<dbReference type="InterPro" id="IPR039426">
    <property type="entry name" value="TonB-dep_rcpt-like"/>
</dbReference>
<dbReference type="EMBL" id="QRVZ01000022">
    <property type="protein sequence ID" value="RGS80664.1"/>
    <property type="molecule type" value="Genomic_DNA"/>
</dbReference>
<evidence type="ECO:0000259" key="12">
    <source>
        <dbReference type="Pfam" id="PF00593"/>
    </source>
</evidence>
<evidence type="ECO:0000256" key="3">
    <source>
        <dbReference type="ARBA" id="ARBA00022452"/>
    </source>
</evidence>
<accession>A0A395VWE7</accession>
<protein>
    <submittedName>
        <fullName evidence="14">TonB-dependent receptor</fullName>
    </submittedName>
</protein>
<evidence type="ECO:0000313" key="14">
    <source>
        <dbReference type="EMBL" id="RGS80664.1"/>
    </source>
</evidence>
<evidence type="ECO:0000256" key="10">
    <source>
        <dbReference type="PROSITE-ProRule" id="PRU01360"/>
    </source>
</evidence>
<evidence type="ECO:0000256" key="2">
    <source>
        <dbReference type="ARBA" id="ARBA00022448"/>
    </source>
</evidence>
<dbReference type="PROSITE" id="PS52016">
    <property type="entry name" value="TONB_DEPENDENT_REC_3"/>
    <property type="match status" value="1"/>
</dbReference>